<feature type="region of interest" description="Disordered" evidence="1">
    <location>
        <begin position="131"/>
        <end position="166"/>
    </location>
</feature>
<reference evidence="2 3" key="1">
    <citation type="journal article" date="2023" name="Life. Sci Alliance">
        <title>Evolutionary insights into 3D genome organization and epigenetic landscape of Vigna mungo.</title>
        <authorList>
            <person name="Junaid A."/>
            <person name="Singh B."/>
            <person name="Bhatia S."/>
        </authorList>
    </citation>
    <scope>NUCLEOTIDE SEQUENCE [LARGE SCALE GENOMIC DNA]</scope>
    <source>
        <strain evidence="2">Urdbean</strain>
    </source>
</reference>
<name>A0AAQ3MTF9_VIGMU</name>
<organism evidence="2 3">
    <name type="scientific">Vigna mungo</name>
    <name type="common">Black gram</name>
    <name type="synonym">Phaseolus mungo</name>
    <dbReference type="NCBI Taxonomy" id="3915"/>
    <lineage>
        <taxon>Eukaryota</taxon>
        <taxon>Viridiplantae</taxon>
        <taxon>Streptophyta</taxon>
        <taxon>Embryophyta</taxon>
        <taxon>Tracheophyta</taxon>
        <taxon>Spermatophyta</taxon>
        <taxon>Magnoliopsida</taxon>
        <taxon>eudicotyledons</taxon>
        <taxon>Gunneridae</taxon>
        <taxon>Pentapetalae</taxon>
        <taxon>rosids</taxon>
        <taxon>fabids</taxon>
        <taxon>Fabales</taxon>
        <taxon>Fabaceae</taxon>
        <taxon>Papilionoideae</taxon>
        <taxon>50 kb inversion clade</taxon>
        <taxon>NPAAA clade</taxon>
        <taxon>indigoferoid/millettioid clade</taxon>
        <taxon>Phaseoleae</taxon>
        <taxon>Vigna</taxon>
    </lineage>
</organism>
<accession>A0AAQ3MTF9</accession>
<sequence>MGKIGEVAEASGEVERFAYYDRGNLADGGKTAIEIVFTRSDVAGAGRAGRVLACTVAARNATEVKTVEDREEAIGGGDRRRLRGSAWAEVDKESEGVQTTSNEEVVPPARLHTVHLTSVEVVHPKNDFKTCRQNESQPAGQLGRHGFGAKSSSEGWRRAEADPSRANALHNMKKKNVQQQTRDGGGHDKVSIEYAVNGWALPECRRNCVLCVRDDEKRLDAGFWFLMNGKNGVEMKAYEECSRSREKHRRKEVFLECSKSQGFRDEEQKRGMTMVVLLNMWVLISNFKLAYNLLRCPDDTFNRDLAKFLDRKVPANANPVDEVLCFDVIVDRETNLTPNRDFCNPNPNSKFFNHCHVNFNNN</sequence>
<dbReference type="AlphaFoldDB" id="A0AAQ3MTF9"/>
<protein>
    <submittedName>
        <fullName evidence="2">Uncharacterized protein</fullName>
    </submittedName>
</protein>
<evidence type="ECO:0000313" key="2">
    <source>
        <dbReference type="EMBL" id="WVY96741.1"/>
    </source>
</evidence>
<gene>
    <name evidence="2" type="ORF">V8G54_028892</name>
</gene>
<evidence type="ECO:0000313" key="3">
    <source>
        <dbReference type="Proteomes" id="UP001374535"/>
    </source>
</evidence>
<dbReference type="InterPro" id="IPR029058">
    <property type="entry name" value="AB_hydrolase_fold"/>
</dbReference>
<dbReference type="Proteomes" id="UP001374535">
    <property type="component" value="Chromosome 9"/>
</dbReference>
<dbReference type="EMBL" id="CP144692">
    <property type="protein sequence ID" value="WVY96741.1"/>
    <property type="molecule type" value="Genomic_DNA"/>
</dbReference>
<keyword evidence="3" id="KW-1185">Reference proteome</keyword>
<proteinExistence type="predicted"/>
<evidence type="ECO:0000256" key="1">
    <source>
        <dbReference type="SAM" id="MobiDB-lite"/>
    </source>
</evidence>
<dbReference type="Gene3D" id="3.40.50.1820">
    <property type="entry name" value="alpha/beta hydrolase"/>
    <property type="match status" value="1"/>
</dbReference>